<proteinExistence type="inferred from homology"/>
<dbReference type="Gene3D" id="3.50.50.60">
    <property type="entry name" value="FAD/NAD(P)-binding domain"/>
    <property type="match status" value="2"/>
</dbReference>
<evidence type="ECO:0000256" key="3">
    <source>
        <dbReference type="ARBA" id="ARBA00005349"/>
    </source>
</evidence>
<name>A0ABV6ICI5_9BURK</name>
<keyword evidence="6" id="KW-0560">Oxidoreductase</keyword>
<dbReference type="Proteomes" id="UP001589844">
    <property type="component" value="Unassembled WGS sequence"/>
</dbReference>
<evidence type="ECO:0000256" key="6">
    <source>
        <dbReference type="ARBA" id="ARBA00023002"/>
    </source>
</evidence>
<evidence type="ECO:0000256" key="7">
    <source>
        <dbReference type="ARBA" id="ARBA00023033"/>
    </source>
</evidence>
<organism evidence="9 10">
    <name type="scientific">Undibacterium danionis</name>
    <dbReference type="NCBI Taxonomy" id="1812100"/>
    <lineage>
        <taxon>Bacteria</taxon>
        <taxon>Pseudomonadati</taxon>
        <taxon>Pseudomonadota</taxon>
        <taxon>Betaproteobacteria</taxon>
        <taxon>Burkholderiales</taxon>
        <taxon>Oxalobacteraceae</taxon>
        <taxon>Undibacterium</taxon>
    </lineage>
</organism>
<dbReference type="SUPFAM" id="SSF51905">
    <property type="entry name" value="FAD/NAD(P)-binding domain"/>
    <property type="match status" value="1"/>
</dbReference>
<dbReference type="GO" id="GO:0004497">
    <property type="term" value="F:monooxygenase activity"/>
    <property type="evidence" value="ECO:0007669"/>
    <property type="project" value="UniProtKB-KW"/>
</dbReference>
<keyword evidence="7 9" id="KW-0503">Monooxygenase</keyword>
<comment type="cofactor">
    <cofactor evidence="1">
        <name>FAD</name>
        <dbReference type="ChEBI" id="CHEBI:57692"/>
    </cofactor>
</comment>
<evidence type="ECO:0000256" key="1">
    <source>
        <dbReference type="ARBA" id="ARBA00001974"/>
    </source>
</evidence>
<evidence type="ECO:0000259" key="8">
    <source>
        <dbReference type="Pfam" id="PF01494"/>
    </source>
</evidence>
<gene>
    <name evidence="9" type="ORF">ACFFJH_06215</name>
</gene>
<dbReference type="PRINTS" id="PR00420">
    <property type="entry name" value="RNGMNOXGNASE"/>
</dbReference>
<comment type="similarity">
    <text evidence="3">Belongs to the UbiH/COQ6 family.</text>
</comment>
<dbReference type="InterPro" id="IPR051205">
    <property type="entry name" value="UbiH/COQ6_monooxygenase"/>
</dbReference>
<dbReference type="RefSeq" id="WP_390210983.1">
    <property type="nucleotide sequence ID" value="NZ_JBHLXJ010000007.1"/>
</dbReference>
<comment type="caution">
    <text evidence="9">The sequence shown here is derived from an EMBL/GenBank/DDBJ whole genome shotgun (WGS) entry which is preliminary data.</text>
</comment>
<evidence type="ECO:0000256" key="4">
    <source>
        <dbReference type="ARBA" id="ARBA00022630"/>
    </source>
</evidence>
<reference evidence="9 10" key="1">
    <citation type="submission" date="2024-09" db="EMBL/GenBank/DDBJ databases">
        <authorList>
            <person name="Sun Q."/>
            <person name="Mori K."/>
        </authorList>
    </citation>
    <scope>NUCLEOTIDE SEQUENCE [LARGE SCALE GENOMIC DNA]</scope>
    <source>
        <strain evidence="9 10">CCM 8677</strain>
    </source>
</reference>
<evidence type="ECO:0000313" key="9">
    <source>
        <dbReference type="EMBL" id="MFC0349392.1"/>
    </source>
</evidence>
<keyword evidence="4" id="KW-0285">Flavoprotein</keyword>
<comment type="pathway">
    <text evidence="2">Cofactor biosynthesis; ubiquinone biosynthesis.</text>
</comment>
<evidence type="ECO:0000256" key="2">
    <source>
        <dbReference type="ARBA" id="ARBA00004749"/>
    </source>
</evidence>
<evidence type="ECO:0000256" key="5">
    <source>
        <dbReference type="ARBA" id="ARBA00022827"/>
    </source>
</evidence>
<accession>A0ABV6ICI5</accession>
<dbReference type="InterPro" id="IPR018168">
    <property type="entry name" value="Ubi_Hdrlase_CS"/>
</dbReference>
<keyword evidence="5" id="KW-0274">FAD</keyword>
<dbReference type="PANTHER" id="PTHR43876">
    <property type="entry name" value="UBIQUINONE BIOSYNTHESIS MONOOXYGENASE COQ6, MITOCHONDRIAL"/>
    <property type="match status" value="1"/>
</dbReference>
<dbReference type="PROSITE" id="PS01304">
    <property type="entry name" value="UBIH"/>
    <property type="match status" value="1"/>
</dbReference>
<feature type="domain" description="FAD-binding" evidence="8">
    <location>
        <begin position="12"/>
        <end position="318"/>
    </location>
</feature>
<dbReference type="InterPro" id="IPR036188">
    <property type="entry name" value="FAD/NAD-bd_sf"/>
</dbReference>
<keyword evidence="10" id="KW-1185">Reference proteome</keyword>
<dbReference type="Pfam" id="PF01494">
    <property type="entry name" value="FAD_binding_3"/>
    <property type="match status" value="1"/>
</dbReference>
<dbReference type="InterPro" id="IPR002938">
    <property type="entry name" value="FAD-bd"/>
</dbReference>
<sequence length="389" mass="42539">MSNLNNLQPHSKIAICGAGPVGQALALMLYQAGFAAHDIVLFDAKTSEQASQDARSIALSYGSDQLLSKLLNTLHARPIKTTAIKEIHVSRRKHFGRSFITAEDYQLPALGYVARYGDIVSPLELSLQNAGIVTHRPVIVTRIQEEESQVTIHLQDGTTHTAAYAIQAEGGTFSDQEERSQHHDYQQTALITHVLVDRPIVQRAFERFTDQGPIALLPQEDGYALVWCMRPDAAPAKLALSDTAFLSELQSAFGERLGQFISTQKRVAYPLGLNAQAHATQRTVRIGNAAQTLHPVAGQGLNLGLRDAYCLAQCLVKDTSPQALHHFVALRKTDRQVAIKLTDTMAKIFASSQDGSITQSLLGLSLSAVDLLPPVKKMLAEQMMFGWRG</sequence>
<dbReference type="NCBIfam" id="TIGR01988">
    <property type="entry name" value="Ubi-OHases"/>
    <property type="match status" value="1"/>
</dbReference>
<dbReference type="EMBL" id="JBHLXJ010000007">
    <property type="protein sequence ID" value="MFC0349392.1"/>
    <property type="molecule type" value="Genomic_DNA"/>
</dbReference>
<dbReference type="InterPro" id="IPR010971">
    <property type="entry name" value="UbiH/COQ6"/>
</dbReference>
<dbReference type="PANTHER" id="PTHR43876:SF8">
    <property type="entry name" value="2-OCTAPRENYL-6-METHOXYPHENOL HYDROXYLASE"/>
    <property type="match status" value="1"/>
</dbReference>
<protein>
    <submittedName>
        <fullName evidence="9">FAD-dependent monooxygenase</fullName>
    </submittedName>
</protein>
<evidence type="ECO:0000313" key="10">
    <source>
        <dbReference type="Proteomes" id="UP001589844"/>
    </source>
</evidence>